<proteinExistence type="predicted"/>
<evidence type="ECO:0000256" key="1">
    <source>
        <dbReference type="ARBA" id="ARBA00022737"/>
    </source>
</evidence>
<feature type="chain" id="PRO_5011754885" evidence="4">
    <location>
        <begin position="22"/>
        <end position="566"/>
    </location>
</feature>
<dbReference type="SUPFAM" id="SSF81901">
    <property type="entry name" value="HCP-like"/>
    <property type="match status" value="1"/>
</dbReference>
<evidence type="ECO:0000313" key="5">
    <source>
        <dbReference type="EMBL" id="SEN06242.1"/>
    </source>
</evidence>
<keyword evidence="4" id="KW-0732">Signal</keyword>
<evidence type="ECO:0000256" key="2">
    <source>
        <dbReference type="ARBA" id="ARBA00022803"/>
    </source>
</evidence>
<dbReference type="InterPro" id="IPR050498">
    <property type="entry name" value="Ycf3"/>
</dbReference>
<dbReference type="SUPFAM" id="SSF48452">
    <property type="entry name" value="TPR-like"/>
    <property type="match status" value="1"/>
</dbReference>
<dbReference type="Gene3D" id="1.25.40.10">
    <property type="entry name" value="Tetratricopeptide repeat domain"/>
    <property type="match status" value="3"/>
</dbReference>
<dbReference type="OrthoDB" id="638548at2"/>
<keyword evidence="6" id="KW-1185">Reference proteome</keyword>
<feature type="signal peptide" evidence="4">
    <location>
        <begin position="1"/>
        <end position="21"/>
    </location>
</feature>
<dbReference type="PROSITE" id="PS50005">
    <property type="entry name" value="TPR"/>
    <property type="match status" value="2"/>
</dbReference>
<dbReference type="EMBL" id="FOCL01000002">
    <property type="protein sequence ID" value="SEN06242.1"/>
    <property type="molecule type" value="Genomic_DNA"/>
</dbReference>
<evidence type="ECO:0000256" key="4">
    <source>
        <dbReference type="SAM" id="SignalP"/>
    </source>
</evidence>
<dbReference type="STRING" id="551995.SAMN05192574_102335"/>
<gene>
    <name evidence="5" type="ORF">SAMN05192574_102335</name>
</gene>
<name>A0A1H8DG34_9SPHI</name>
<dbReference type="Proteomes" id="UP000198942">
    <property type="component" value="Unassembled WGS sequence"/>
</dbReference>
<evidence type="ECO:0000256" key="3">
    <source>
        <dbReference type="PROSITE-ProRule" id="PRU00339"/>
    </source>
</evidence>
<accession>A0A1H8DG34</accession>
<sequence length="566" mass="63746">MKLKTILSLFGCLSIIAPGFAQTTADALKAIDAEQYQKAKAQLQQLITTAPAKDENYFHLGWVYVLQDYPDSAKAVFSKGIAADPKSALNYVGLGIVAKLDKDDASMLSNFDKASTLAGKDDKPYIYIAKAYLLKPDPKADLALNTLTKAVKFGAKDPEYFLTLGDIYHSKLDNNNAYSNYSQAQLLDPKSARTNVVIGSLWKQANNFEDATQKFKDALAINPNYGPAYRELAETDLRWALTDPKMASVKVKEGADYYKKYLDLTDRSAESEMRYADFLIQAGDYTALEQVANDLAKSSKSNLRIYRYLGYAGYENKNYQAGLDALNKFIREADAKRIIPRDYLYLGRLQLKTNQDSLGILNLNKAIALDSTFDEAYNDIATSLYTKKKYVEAGDAYKKYIEHSHHVKLTEYFREGMSYYYGYSNQYYNSTGNKDGVKPDSTLLAKADSAFSYIQQKTVAKPVGDVLLYRARIKDLEEKDRNNIEGLAKPLYEQYIALETVTPPTDERTKKNLGEAYAYLGAYYDYKEKDDNKATENFKKASEIYPDNKQAKAYLAKKDASDNKGK</sequence>
<keyword evidence="2 3" id="KW-0802">TPR repeat</keyword>
<feature type="repeat" description="TPR" evidence="3">
    <location>
        <begin position="158"/>
        <end position="191"/>
    </location>
</feature>
<organism evidence="5 6">
    <name type="scientific">Mucilaginibacter gossypiicola</name>
    <dbReference type="NCBI Taxonomy" id="551995"/>
    <lineage>
        <taxon>Bacteria</taxon>
        <taxon>Pseudomonadati</taxon>
        <taxon>Bacteroidota</taxon>
        <taxon>Sphingobacteriia</taxon>
        <taxon>Sphingobacteriales</taxon>
        <taxon>Sphingobacteriaceae</taxon>
        <taxon>Mucilaginibacter</taxon>
    </lineage>
</organism>
<evidence type="ECO:0000313" key="6">
    <source>
        <dbReference type="Proteomes" id="UP000198942"/>
    </source>
</evidence>
<feature type="repeat" description="TPR" evidence="3">
    <location>
        <begin position="192"/>
        <end position="225"/>
    </location>
</feature>
<dbReference type="InterPro" id="IPR011990">
    <property type="entry name" value="TPR-like_helical_dom_sf"/>
</dbReference>
<dbReference type="InterPro" id="IPR019734">
    <property type="entry name" value="TPR_rpt"/>
</dbReference>
<protein>
    <submittedName>
        <fullName evidence="5">Tfp pilus assembly protein PilF</fullName>
    </submittedName>
</protein>
<dbReference type="SMART" id="SM00028">
    <property type="entry name" value="TPR"/>
    <property type="match status" value="6"/>
</dbReference>
<dbReference type="PANTHER" id="PTHR44858:SF1">
    <property type="entry name" value="UDP-N-ACETYLGLUCOSAMINE--PEPTIDE N-ACETYLGLUCOSAMINYLTRANSFERASE SPINDLY-RELATED"/>
    <property type="match status" value="1"/>
</dbReference>
<reference evidence="6" key="1">
    <citation type="submission" date="2016-10" db="EMBL/GenBank/DDBJ databases">
        <authorList>
            <person name="Varghese N."/>
            <person name="Submissions S."/>
        </authorList>
    </citation>
    <scope>NUCLEOTIDE SEQUENCE [LARGE SCALE GENOMIC DNA]</scope>
    <source>
        <strain evidence="6">Gh-48</strain>
    </source>
</reference>
<keyword evidence="1" id="KW-0677">Repeat</keyword>
<dbReference type="AlphaFoldDB" id="A0A1H8DG34"/>
<dbReference type="PANTHER" id="PTHR44858">
    <property type="entry name" value="TETRATRICOPEPTIDE REPEAT PROTEIN 6"/>
    <property type="match status" value="1"/>
</dbReference>
<dbReference type="RefSeq" id="WP_091210337.1">
    <property type="nucleotide sequence ID" value="NZ_FOCL01000002.1"/>
</dbReference>